<sequence length="222" mass="24442">MQIAYVQVAVLVGVFVSGAFGDLVKGGVSSDGLCTYTFRDVCVSQRMSDVKKLRATVDSQQAQITLLNNVVAAIPHMRTVMHQQQRTIDELKGKIGSYLYGAEYQVYSTNYFSTENAQSLHDNNVPCAVCLLTSRKTKLMIPAKLTCPNGWTKEYSGYLMSERVVHASSKTYVCVDNAPEIREGGRANEHAALFYNVEAKCGSLPCPKYKAGWDITCVVCSK</sequence>
<evidence type="ECO:0000313" key="2">
    <source>
        <dbReference type="Proteomes" id="UP001209878"/>
    </source>
</evidence>
<dbReference type="AlphaFoldDB" id="A0AAD9KXE0"/>
<reference evidence="1" key="1">
    <citation type="journal article" date="2023" name="Mol. Biol. Evol.">
        <title>Third-Generation Sequencing Reveals the Adaptive Role of the Epigenome in Three Deep-Sea Polychaetes.</title>
        <authorList>
            <person name="Perez M."/>
            <person name="Aroh O."/>
            <person name="Sun Y."/>
            <person name="Lan Y."/>
            <person name="Juniper S.K."/>
            <person name="Young C.R."/>
            <person name="Angers B."/>
            <person name="Qian P.Y."/>
        </authorList>
    </citation>
    <scope>NUCLEOTIDE SEQUENCE</scope>
    <source>
        <strain evidence="1">R07B-5</strain>
    </source>
</reference>
<protein>
    <submittedName>
        <fullName evidence="1">Uncharacterized protein</fullName>
    </submittedName>
</protein>
<dbReference type="Proteomes" id="UP001209878">
    <property type="component" value="Unassembled WGS sequence"/>
</dbReference>
<keyword evidence="2" id="KW-1185">Reference proteome</keyword>
<dbReference type="PANTHER" id="PTHR24024">
    <property type="entry name" value="PULMONARY SURFACTANT-ASSOCIATED PROTEIN A"/>
    <property type="match status" value="1"/>
</dbReference>
<organism evidence="1 2">
    <name type="scientific">Ridgeia piscesae</name>
    <name type="common">Tubeworm</name>
    <dbReference type="NCBI Taxonomy" id="27915"/>
    <lineage>
        <taxon>Eukaryota</taxon>
        <taxon>Metazoa</taxon>
        <taxon>Spiralia</taxon>
        <taxon>Lophotrochozoa</taxon>
        <taxon>Annelida</taxon>
        <taxon>Polychaeta</taxon>
        <taxon>Sedentaria</taxon>
        <taxon>Canalipalpata</taxon>
        <taxon>Sabellida</taxon>
        <taxon>Siboglinidae</taxon>
        <taxon>Ridgeia</taxon>
    </lineage>
</organism>
<dbReference type="PANTHER" id="PTHR24024:SF18">
    <property type="entry name" value="SHORT-CHAIN COLLAGEN C4-LIKE"/>
    <property type="match status" value="1"/>
</dbReference>
<comment type="caution">
    <text evidence="1">The sequence shown here is derived from an EMBL/GenBank/DDBJ whole genome shotgun (WGS) entry which is preliminary data.</text>
</comment>
<dbReference type="InterPro" id="IPR051077">
    <property type="entry name" value="Ca-dependent_lectin"/>
</dbReference>
<gene>
    <name evidence="1" type="ORF">NP493_540g02021</name>
</gene>
<dbReference type="GO" id="GO:0005615">
    <property type="term" value="C:extracellular space"/>
    <property type="evidence" value="ECO:0007669"/>
    <property type="project" value="TreeGrafter"/>
</dbReference>
<accession>A0AAD9KXE0</accession>
<dbReference type="EMBL" id="JAODUO010000540">
    <property type="protein sequence ID" value="KAK2178528.1"/>
    <property type="molecule type" value="Genomic_DNA"/>
</dbReference>
<proteinExistence type="predicted"/>
<evidence type="ECO:0000313" key="1">
    <source>
        <dbReference type="EMBL" id="KAK2178528.1"/>
    </source>
</evidence>
<name>A0AAD9KXE0_RIDPI</name>